<evidence type="ECO:0000313" key="1">
    <source>
        <dbReference type="EMBL" id="KAG2629643.1"/>
    </source>
</evidence>
<dbReference type="AlphaFoldDB" id="A0A8T0V9V3"/>
<keyword evidence="2" id="KW-1185">Reference proteome</keyword>
<dbReference type="EMBL" id="CM029041">
    <property type="protein sequence ID" value="KAG2629643.1"/>
    <property type="molecule type" value="Genomic_DNA"/>
</dbReference>
<protein>
    <submittedName>
        <fullName evidence="1">Uncharacterized protein</fullName>
    </submittedName>
</protein>
<sequence>MAQPRSASGKKEVGRGRSPEPLDFFIWTVEVLIWLGDSGMRNLSYRVLPLMILVFRFCFCSGVESYEILC</sequence>
<proteinExistence type="predicted"/>
<evidence type="ECO:0000313" key="2">
    <source>
        <dbReference type="Proteomes" id="UP000823388"/>
    </source>
</evidence>
<comment type="caution">
    <text evidence="1">The sequence shown here is derived from an EMBL/GenBank/DDBJ whole genome shotgun (WGS) entry which is preliminary data.</text>
</comment>
<dbReference type="Proteomes" id="UP000823388">
    <property type="component" value="Chromosome 3K"/>
</dbReference>
<organism evidence="1 2">
    <name type="scientific">Panicum virgatum</name>
    <name type="common">Blackwell switchgrass</name>
    <dbReference type="NCBI Taxonomy" id="38727"/>
    <lineage>
        <taxon>Eukaryota</taxon>
        <taxon>Viridiplantae</taxon>
        <taxon>Streptophyta</taxon>
        <taxon>Embryophyta</taxon>
        <taxon>Tracheophyta</taxon>
        <taxon>Spermatophyta</taxon>
        <taxon>Magnoliopsida</taxon>
        <taxon>Liliopsida</taxon>
        <taxon>Poales</taxon>
        <taxon>Poaceae</taxon>
        <taxon>PACMAD clade</taxon>
        <taxon>Panicoideae</taxon>
        <taxon>Panicodae</taxon>
        <taxon>Paniceae</taxon>
        <taxon>Panicinae</taxon>
        <taxon>Panicum</taxon>
        <taxon>Panicum sect. Hiantes</taxon>
    </lineage>
</organism>
<name>A0A8T0V9V3_PANVG</name>
<accession>A0A8T0V9V3</accession>
<reference evidence="1" key="1">
    <citation type="submission" date="2020-05" db="EMBL/GenBank/DDBJ databases">
        <title>WGS assembly of Panicum virgatum.</title>
        <authorList>
            <person name="Lovell J.T."/>
            <person name="Jenkins J."/>
            <person name="Shu S."/>
            <person name="Juenger T.E."/>
            <person name="Schmutz J."/>
        </authorList>
    </citation>
    <scope>NUCLEOTIDE SEQUENCE</scope>
    <source>
        <strain evidence="1">AP13</strain>
    </source>
</reference>
<gene>
    <name evidence="1" type="ORF">PVAP13_3KG460902</name>
</gene>